<proteinExistence type="predicted"/>
<dbReference type="AlphaFoldDB" id="A0A1F2PWU4"/>
<organism evidence="1 2">
    <name type="scientific">Rhodococcus erythropolis</name>
    <name type="common">Arthrobacter picolinophilus</name>
    <dbReference type="NCBI Taxonomy" id="1833"/>
    <lineage>
        <taxon>Bacteria</taxon>
        <taxon>Bacillati</taxon>
        <taxon>Actinomycetota</taxon>
        <taxon>Actinomycetes</taxon>
        <taxon>Mycobacteriales</taxon>
        <taxon>Nocardiaceae</taxon>
        <taxon>Rhodococcus</taxon>
        <taxon>Rhodococcus erythropolis group</taxon>
    </lineage>
</organism>
<dbReference type="Proteomes" id="UP000502345">
    <property type="component" value="Chromosome"/>
</dbReference>
<evidence type="ECO:0000313" key="2">
    <source>
        <dbReference type="Proteomes" id="UP000502345"/>
    </source>
</evidence>
<dbReference type="EMBL" id="CP050124">
    <property type="protein sequence ID" value="QIP40495.1"/>
    <property type="molecule type" value="Genomic_DNA"/>
</dbReference>
<reference evidence="1 2" key="1">
    <citation type="submission" date="2020-03" db="EMBL/GenBank/DDBJ databases">
        <title>Screen low temperature-resistant strains for efficient degradation of petroleum hydrocarbons under the low temperature.</title>
        <authorList>
            <person name="Wang Y."/>
            <person name="Chen J."/>
        </authorList>
    </citation>
    <scope>NUCLEOTIDE SEQUENCE [LARGE SCALE GENOMIC DNA]</scope>
    <source>
        <strain evidence="1 2">KB1</strain>
    </source>
</reference>
<evidence type="ECO:0000313" key="1">
    <source>
        <dbReference type="EMBL" id="QIP40495.1"/>
    </source>
</evidence>
<accession>A0A1F2PWU4</accession>
<sequence>MDWAAIGVGVGYASVALSILVFVGGCIALFILSVRQ</sequence>
<protein>
    <submittedName>
        <fullName evidence="1">Uncharacterized protein</fullName>
    </submittedName>
</protein>
<name>A0A1F2PWU4_RHOER</name>
<gene>
    <name evidence="1" type="ORF">G9444_3251</name>
</gene>